<protein>
    <submittedName>
        <fullName evidence="2">DUF6089 family protein</fullName>
    </submittedName>
</protein>
<organism evidence="2">
    <name type="scientific">Roseihalotalea indica</name>
    <dbReference type="NCBI Taxonomy" id="2867963"/>
    <lineage>
        <taxon>Bacteria</taxon>
        <taxon>Pseudomonadati</taxon>
        <taxon>Bacteroidota</taxon>
        <taxon>Cytophagia</taxon>
        <taxon>Cytophagales</taxon>
        <taxon>Catalimonadaceae</taxon>
        <taxon>Roseihalotalea</taxon>
    </lineage>
</organism>
<dbReference type="AlphaFoldDB" id="A0AA49GTB2"/>
<gene>
    <name evidence="2" type="ORF">K4G66_05845</name>
</gene>
<dbReference type="Gene3D" id="2.40.160.20">
    <property type="match status" value="1"/>
</dbReference>
<evidence type="ECO:0000313" key="2">
    <source>
        <dbReference type="EMBL" id="WKN38221.1"/>
    </source>
</evidence>
<name>A0AA49GTB2_9BACT</name>
<sequence length="229" mass="26569">MKYHRGTLCTIFFIVLMGTTDLFAQKNEIGAGIGGTNYTGDIVREFGIRNTRPGGFLLYRRNFNDYFSLRGNLMFGGLHGSDTPPFDALAQQRDTSFSTFVIEFSALMEYHFLDYKKNINLLRWSPYFFLGAGVSYFSPHEEQTQSYSRTQPVIPLGLGFKYILNRELTLSAEAGIRKTFFDYIDNISDSELPVKNYEYGNRYDKDWYYFIGVSLSYTFWTIPCPYQFN</sequence>
<reference evidence="2" key="2">
    <citation type="journal article" date="2024" name="Antonie Van Leeuwenhoek">
        <title>Roseihalotalea indica gen. nov., sp. nov., a halophilic Bacteroidetes from mesopelagic Southwest Indian Ocean with higher carbohydrate metabolic potential.</title>
        <authorList>
            <person name="Chen B."/>
            <person name="Zhang M."/>
            <person name="Lin D."/>
            <person name="Ye J."/>
            <person name="Tang K."/>
        </authorList>
    </citation>
    <scope>NUCLEOTIDE SEQUENCE</scope>
    <source>
        <strain evidence="2">TK19036</strain>
    </source>
</reference>
<dbReference type="InterPro" id="IPR011250">
    <property type="entry name" value="OMP/PagP_B-barrel"/>
</dbReference>
<dbReference type="EMBL" id="CP120682">
    <property type="protein sequence ID" value="WKN38221.1"/>
    <property type="molecule type" value="Genomic_DNA"/>
</dbReference>
<dbReference type="InterPro" id="IPR045743">
    <property type="entry name" value="DUF6089"/>
</dbReference>
<reference evidence="2" key="1">
    <citation type="journal article" date="2023" name="Comput. Struct. Biotechnol. J.">
        <title>Discovery of a novel marine Bacteroidetes with a rich repertoire of carbohydrate-active enzymes.</title>
        <authorList>
            <person name="Chen B."/>
            <person name="Liu G."/>
            <person name="Chen Q."/>
            <person name="Wang H."/>
            <person name="Liu L."/>
            <person name="Tang K."/>
        </authorList>
    </citation>
    <scope>NUCLEOTIDE SEQUENCE</scope>
    <source>
        <strain evidence="2">TK19036</strain>
    </source>
</reference>
<accession>A0AA49GTB2</accession>
<dbReference type="Pfam" id="PF19573">
    <property type="entry name" value="DUF6089"/>
    <property type="match status" value="1"/>
</dbReference>
<proteinExistence type="predicted"/>
<dbReference type="SUPFAM" id="SSF56925">
    <property type="entry name" value="OMPA-like"/>
    <property type="match status" value="1"/>
</dbReference>
<evidence type="ECO:0000259" key="1">
    <source>
        <dbReference type="Pfam" id="PF19573"/>
    </source>
</evidence>
<feature type="domain" description="DUF6089" evidence="1">
    <location>
        <begin position="12"/>
        <end position="224"/>
    </location>
</feature>